<dbReference type="PANTHER" id="PTHR18640">
    <property type="entry name" value="SOLUTE CARRIER FAMILY 10 MEMBER 7"/>
    <property type="match status" value="1"/>
</dbReference>
<feature type="transmembrane region" description="Helical" evidence="5">
    <location>
        <begin position="12"/>
        <end position="30"/>
    </location>
</feature>
<evidence type="ECO:0000256" key="2">
    <source>
        <dbReference type="ARBA" id="ARBA00022692"/>
    </source>
</evidence>
<evidence type="ECO:0000256" key="3">
    <source>
        <dbReference type="ARBA" id="ARBA00022989"/>
    </source>
</evidence>
<evidence type="ECO:0000313" key="6">
    <source>
        <dbReference type="EMBL" id="OGL71970.1"/>
    </source>
</evidence>
<feature type="transmembrane region" description="Helical" evidence="5">
    <location>
        <begin position="197"/>
        <end position="219"/>
    </location>
</feature>
<feature type="transmembrane region" description="Helical" evidence="5">
    <location>
        <begin position="225"/>
        <end position="249"/>
    </location>
</feature>
<dbReference type="STRING" id="1802389.A3C17_01020"/>
<dbReference type="InterPro" id="IPR038770">
    <property type="entry name" value="Na+/solute_symporter_sf"/>
</dbReference>
<feature type="transmembrane region" description="Helical" evidence="5">
    <location>
        <begin position="68"/>
        <end position="91"/>
    </location>
</feature>
<reference evidence="6 7" key="1">
    <citation type="journal article" date="2016" name="Nat. Commun.">
        <title>Thousands of microbial genomes shed light on interconnected biogeochemical processes in an aquifer system.</title>
        <authorList>
            <person name="Anantharaman K."/>
            <person name="Brown C.T."/>
            <person name="Hug L.A."/>
            <person name="Sharon I."/>
            <person name="Castelle C.J."/>
            <person name="Probst A.J."/>
            <person name="Thomas B.C."/>
            <person name="Singh A."/>
            <person name="Wilkins M.J."/>
            <person name="Karaoz U."/>
            <person name="Brodie E.L."/>
            <person name="Williams K.H."/>
            <person name="Hubbard S.S."/>
            <person name="Banfield J.F."/>
        </authorList>
    </citation>
    <scope>NUCLEOTIDE SEQUENCE [LARGE SCALE GENOMIC DNA]</scope>
</reference>
<dbReference type="Proteomes" id="UP000177097">
    <property type="component" value="Unassembled WGS sequence"/>
</dbReference>
<keyword evidence="3 5" id="KW-1133">Transmembrane helix</keyword>
<dbReference type="PANTHER" id="PTHR18640:SF10">
    <property type="entry name" value="SODIUM_METABOLITE COTRANSPORTER BASS4, CHLOROPLASTIC-RELATED"/>
    <property type="match status" value="1"/>
</dbReference>
<evidence type="ECO:0000256" key="4">
    <source>
        <dbReference type="ARBA" id="ARBA00023136"/>
    </source>
</evidence>
<feature type="transmembrane region" description="Helical" evidence="5">
    <location>
        <begin position="156"/>
        <end position="176"/>
    </location>
</feature>
<dbReference type="Gene3D" id="1.20.1530.20">
    <property type="match status" value="1"/>
</dbReference>
<feature type="transmembrane region" description="Helical" evidence="5">
    <location>
        <begin position="256"/>
        <end position="278"/>
    </location>
</feature>
<organism evidence="6 7">
    <name type="scientific">Candidatus Uhrbacteria bacterium RIFCSPHIGHO2_02_FULL_53_13</name>
    <dbReference type="NCBI Taxonomy" id="1802389"/>
    <lineage>
        <taxon>Bacteria</taxon>
        <taxon>Candidatus Uhriibacteriota</taxon>
    </lineage>
</organism>
<dbReference type="EMBL" id="MGDX01000004">
    <property type="protein sequence ID" value="OGL71970.1"/>
    <property type="molecule type" value="Genomic_DNA"/>
</dbReference>
<dbReference type="AlphaFoldDB" id="A0A1F7U113"/>
<feature type="transmembrane region" description="Helical" evidence="5">
    <location>
        <begin position="128"/>
        <end position="150"/>
    </location>
</feature>
<dbReference type="InterPro" id="IPR002657">
    <property type="entry name" value="BilAc:Na_symport/Acr3"/>
</dbReference>
<dbReference type="InterPro" id="IPR016833">
    <property type="entry name" value="Put_Na-Bile_cotransptr"/>
</dbReference>
<feature type="transmembrane region" description="Helical" evidence="5">
    <location>
        <begin position="284"/>
        <end position="305"/>
    </location>
</feature>
<comment type="caution">
    <text evidence="6">The sequence shown here is derived from an EMBL/GenBank/DDBJ whole genome shotgun (WGS) entry which is preliminary data.</text>
</comment>
<comment type="subcellular location">
    <subcellularLocation>
        <location evidence="1">Membrane</location>
        <topology evidence="1">Multi-pass membrane protein</topology>
    </subcellularLocation>
</comment>
<evidence type="ECO:0000313" key="7">
    <source>
        <dbReference type="Proteomes" id="UP000177097"/>
    </source>
</evidence>
<dbReference type="GO" id="GO:0016020">
    <property type="term" value="C:membrane"/>
    <property type="evidence" value="ECO:0007669"/>
    <property type="project" value="UniProtKB-SubCell"/>
</dbReference>
<evidence type="ECO:0000256" key="1">
    <source>
        <dbReference type="ARBA" id="ARBA00004141"/>
    </source>
</evidence>
<feature type="transmembrane region" description="Helical" evidence="5">
    <location>
        <begin position="97"/>
        <end position="116"/>
    </location>
</feature>
<proteinExistence type="predicted"/>
<evidence type="ECO:0000256" key="5">
    <source>
        <dbReference type="SAM" id="Phobius"/>
    </source>
</evidence>
<evidence type="ECO:0008006" key="8">
    <source>
        <dbReference type="Google" id="ProtNLM"/>
    </source>
</evidence>
<accession>A0A1F7U113</accession>
<keyword evidence="4 5" id="KW-0472">Membrane</keyword>
<gene>
    <name evidence="6" type="ORF">A3C17_01020</name>
</gene>
<sequence length="315" mass="34184">MTARLLPFFIQLVQSYIFLIVAALVIGLFLPQYAIYLAPFATLALQAIFFLTSLKLDMRGVLAAARNIKMLVSANVFMLVLLPAAVFLLANAIVPEMAVALLLLASMPTGMTAPLLTEVVGGKTDIALVLTLTTSLLAPFTVPFVIGLFAGTAITVGAWTMFWSLIKVIIVPFVLAQGVRAVANGRIRRIAPMFKPISLLLLCLLIAGVVAKQADVILAGFGETIALQLLVLFAFVALLLALGYFVAFWRHCAERATVSVCMTFMNFTLAIYLAGSFFADPRVLLASVLIIFPWTLLLLPFRAIMRRLVCKKSLS</sequence>
<name>A0A1F7U113_9BACT</name>
<feature type="transmembrane region" description="Helical" evidence="5">
    <location>
        <begin position="36"/>
        <end position="56"/>
    </location>
</feature>
<keyword evidence="2 5" id="KW-0812">Transmembrane</keyword>
<dbReference type="Pfam" id="PF01758">
    <property type="entry name" value="SBF"/>
    <property type="match status" value="1"/>
</dbReference>
<protein>
    <recommendedName>
        <fullName evidence="8">Bile acid:sodium symporter</fullName>
    </recommendedName>
</protein>